<dbReference type="Pfam" id="PF00005">
    <property type="entry name" value="ABC_tran"/>
    <property type="match status" value="1"/>
</dbReference>
<organism evidence="8 10">
    <name type="scientific">Microbacterium aurantiacum</name>
    <dbReference type="NCBI Taxonomy" id="162393"/>
    <lineage>
        <taxon>Bacteria</taxon>
        <taxon>Bacillati</taxon>
        <taxon>Actinomycetota</taxon>
        <taxon>Actinomycetes</taxon>
        <taxon>Micrococcales</taxon>
        <taxon>Microbacteriaceae</taxon>
        <taxon>Microbacterium</taxon>
    </lineage>
</organism>
<dbReference type="PROSITE" id="PS00211">
    <property type="entry name" value="ABC_TRANSPORTER_1"/>
    <property type="match status" value="1"/>
</dbReference>
<dbReference type="GeneID" id="301456968"/>
<dbReference type="InterPro" id="IPR017871">
    <property type="entry name" value="ABC_transporter-like_CS"/>
</dbReference>
<evidence type="ECO:0000256" key="4">
    <source>
        <dbReference type="ARBA" id="ARBA00022840"/>
    </source>
</evidence>
<dbReference type="Pfam" id="PF08352">
    <property type="entry name" value="oligo_HPY"/>
    <property type="match status" value="1"/>
</dbReference>
<dbReference type="RefSeq" id="WP_236968002.1">
    <property type="nucleotide sequence ID" value="NZ_BAAAGR010000001.1"/>
</dbReference>
<evidence type="ECO:0000256" key="3">
    <source>
        <dbReference type="ARBA" id="ARBA00022741"/>
    </source>
</evidence>
<dbReference type="FunFam" id="3.40.50.300:FF:000016">
    <property type="entry name" value="Oligopeptide ABC transporter ATP-binding component"/>
    <property type="match status" value="1"/>
</dbReference>
<comment type="caution">
    <text evidence="8">The sequence shown here is derived from an EMBL/GenBank/DDBJ whole genome shotgun (WGS) entry which is preliminary data.</text>
</comment>
<dbReference type="EMBL" id="JAHWXH010000001">
    <property type="protein sequence ID" value="MDS0244388.1"/>
    <property type="molecule type" value="Genomic_DNA"/>
</dbReference>
<dbReference type="PROSITE" id="PS50893">
    <property type="entry name" value="ABC_TRANSPORTER_2"/>
    <property type="match status" value="1"/>
</dbReference>
<dbReference type="GO" id="GO:0055085">
    <property type="term" value="P:transmembrane transport"/>
    <property type="evidence" value="ECO:0007669"/>
    <property type="project" value="UniProtKB-ARBA"/>
</dbReference>
<dbReference type="Proteomes" id="UP001183582">
    <property type="component" value="Unassembled WGS sequence"/>
</dbReference>
<dbReference type="CDD" id="cd03257">
    <property type="entry name" value="ABC_NikE_OppD_transporters"/>
    <property type="match status" value="1"/>
</dbReference>
<dbReference type="GO" id="GO:0016887">
    <property type="term" value="F:ATP hydrolysis activity"/>
    <property type="evidence" value="ECO:0007669"/>
    <property type="project" value="InterPro"/>
</dbReference>
<keyword evidence="4 8" id="KW-0067">ATP-binding</keyword>
<dbReference type="Gene3D" id="3.40.50.300">
    <property type="entry name" value="P-loop containing nucleotide triphosphate hydrolases"/>
    <property type="match status" value="1"/>
</dbReference>
<evidence type="ECO:0000313" key="8">
    <source>
        <dbReference type="EMBL" id="MDS0244388.1"/>
    </source>
</evidence>
<evidence type="ECO:0000256" key="2">
    <source>
        <dbReference type="ARBA" id="ARBA00022448"/>
    </source>
</evidence>
<dbReference type="AlphaFoldDB" id="A0AAJ2HK62"/>
<sequence length="282" mass="30538">MTASSSLLEIEDLEVTYVARGLRSRSFRALAGVSLDIRPGETVGLVGESGSGKSTLGRAILGLAPVTAGVIRYRDRDIAHLGRRERRALSSDIQVIFQDPYSSLSPSLTVGDTLAEPLRAQGMAGRDATARIAELLDLVGMPSDSVRRLPREFSGGQRQRVAIARALALEPALIVCDEPVSALDLTTQARVLDLLKEVQQRTGVAYLFVSHDLNVVRVMSHRVSVMYRGEIVEHGPAAQVTTAPAHPYTQRLLLASPVADPRAQAERRAEFARTRPQTENAA</sequence>
<dbReference type="GO" id="GO:0005524">
    <property type="term" value="F:ATP binding"/>
    <property type="evidence" value="ECO:0007669"/>
    <property type="project" value="UniProtKB-KW"/>
</dbReference>
<feature type="region of interest" description="Disordered" evidence="5">
    <location>
        <begin position="261"/>
        <end position="282"/>
    </location>
</feature>
<dbReference type="SUPFAM" id="SSF52540">
    <property type="entry name" value="P-loop containing nucleoside triphosphate hydrolases"/>
    <property type="match status" value="1"/>
</dbReference>
<gene>
    <name evidence="7" type="ORF">KZC48_01695</name>
    <name evidence="8" type="ORF">KZC50_02035</name>
</gene>
<dbReference type="InterPro" id="IPR003439">
    <property type="entry name" value="ABC_transporter-like_ATP-bd"/>
</dbReference>
<feature type="compositionally biased region" description="Basic and acidic residues" evidence="5">
    <location>
        <begin position="263"/>
        <end position="273"/>
    </location>
</feature>
<dbReference type="InterPro" id="IPR003593">
    <property type="entry name" value="AAA+_ATPase"/>
</dbReference>
<accession>A0AAJ2HK62</accession>
<dbReference type="SMART" id="SM00382">
    <property type="entry name" value="AAA"/>
    <property type="match status" value="1"/>
</dbReference>
<keyword evidence="3" id="KW-0547">Nucleotide-binding</keyword>
<dbReference type="InterPro" id="IPR013563">
    <property type="entry name" value="Oligopep_ABC_C"/>
</dbReference>
<reference evidence="8 10" key="1">
    <citation type="submission" date="2021-06" db="EMBL/GenBank/DDBJ databases">
        <title>Genome-based taxonomic framework of Microbacterium strains isolated from marine environment, the description of four new species and reclassification of four preexisting species.</title>
        <authorList>
            <person name="Lee S.D."/>
            <person name="Kim S.-M."/>
            <person name="Byeon Y.-S."/>
            <person name="Yang H.L."/>
            <person name="Kim I.S."/>
        </authorList>
    </citation>
    <scope>NUCLEOTIDE SEQUENCE [LARGE SCALE GENOMIC DNA]</scope>
    <source>
        <strain evidence="7">KACC 20510</strain>
        <strain evidence="8 10">KACC 20514</strain>
    </source>
</reference>
<evidence type="ECO:0000259" key="6">
    <source>
        <dbReference type="PROSITE" id="PS50893"/>
    </source>
</evidence>
<dbReference type="InterPro" id="IPR027417">
    <property type="entry name" value="P-loop_NTPase"/>
</dbReference>
<keyword evidence="2" id="KW-0813">Transport</keyword>
<dbReference type="PANTHER" id="PTHR43776">
    <property type="entry name" value="TRANSPORT ATP-BINDING PROTEIN"/>
    <property type="match status" value="1"/>
</dbReference>
<proteinExistence type="inferred from homology"/>
<protein>
    <submittedName>
        <fullName evidence="8">ATP-binding cassette domain-containing protein</fullName>
    </submittedName>
</protein>
<comment type="similarity">
    <text evidence="1">Belongs to the ABC transporter superfamily.</text>
</comment>
<evidence type="ECO:0000313" key="9">
    <source>
        <dbReference type="Proteomes" id="UP001172731"/>
    </source>
</evidence>
<evidence type="ECO:0000313" key="10">
    <source>
        <dbReference type="Proteomes" id="UP001183582"/>
    </source>
</evidence>
<name>A0AAJ2HK62_9MICO</name>
<evidence type="ECO:0000256" key="5">
    <source>
        <dbReference type="SAM" id="MobiDB-lite"/>
    </source>
</evidence>
<dbReference type="PANTHER" id="PTHR43776:SF7">
    <property type="entry name" value="D,D-DIPEPTIDE TRANSPORT ATP-BINDING PROTEIN DDPF-RELATED"/>
    <property type="match status" value="1"/>
</dbReference>
<feature type="domain" description="ABC transporter" evidence="6">
    <location>
        <begin position="8"/>
        <end position="253"/>
    </location>
</feature>
<keyword evidence="9" id="KW-1185">Reference proteome</keyword>
<evidence type="ECO:0000256" key="1">
    <source>
        <dbReference type="ARBA" id="ARBA00005417"/>
    </source>
</evidence>
<dbReference type="Proteomes" id="UP001172731">
    <property type="component" value="Unassembled WGS sequence"/>
</dbReference>
<evidence type="ECO:0000313" key="7">
    <source>
        <dbReference type="EMBL" id="MDN4463119.1"/>
    </source>
</evidence>
<dbReference type="EMBL" id="JAHWXI010000001">
    <property type="protein sequence ID" value="MDN4463119.1"/>
    <property type="molecule type" value="Genomic_DNA"/>
</dbReference>
<dbReference type="GO" id="GO:0015833">
    <property type="term" value="P:peptide transport"/>
    <property type="evidence" value="ECO:0007669"/>
    <property type="project" value="InterPro"/>
</dbReference>
<dbReference type="InterPro" id="IPR050319">
    <property type="entry name" value="ABC_transp_ATP-bind"/>
</dbReference>